<name>A0A0R2AX67_9LACO</name>
<dbReference type="GO" id="GO:0009307">
    <property type="term" value="P:DNA restriction-modification system"/>
    <property type="evidence" value="ECO:0007669"/>
    <property type="project" value="UniProtKB-KW"/>
</dbReference>
<evidence type="ECO:0000313" key="5">
    <source>
        <dbReference type="EMBL" id="KRM70260.1"/>
    </source>
</evidence>
<evidence type="ECO:0000256" key="1">
    <source>
        <dbReference type="ARBA" id="ARBA00010923"/>
    </source>
</evidence>
<sequence length="354" mass="41621">MINISSWKKYRIEDLFDIRPTKHYNAKNALLFDELGTNPVVGNVAYNNGIGGYTDKPNTEKGNIITFSDTTNANTIFYRESDFVGYSHVQGMYPKFNRVTPNILMFILTIFYKTAINKGYDYDFKFTRNYAKNIEIPLPTTHQQEIDFDFMEEYIENIKQNVNYRIKLIKHIKDTPVRIDVNKWKKFHLYDDQLFEIDMGNKLDKIKMTDKNPTIDFVGRSHNNNGVTAKVDKIFGIQPYKPGYLTLALGGEYLGSCFVQQNNFYTSQNLVVLKPKTKMTMYQKQFIATMIFKEGRRKYKAFVDELNRHVKSDFSFYLPVINDTSNIDWEFMEQFMKKQAVKAEQNFNFFNTKS</sequence>
<evidence type="ECO:0000256" key="2">
    <source>
        <dbReference type="ARBA" id="ARBA00022747"/>
    </source>
</evidence>
<accession>A0A0R2AX67</accession>
<dbReference type="SUPFAM" id="SSF116734">
    <property type="entry name" value="DNA methylase specificity domain"/>
    <property type="match status" value="2"/>
</dbReference>
<dbReference type="Proteomes" id="UP000051612">
    <property type="component" value="Unassembled WGS sequence"/>
</dbReference>
<reference evidence="5 6" key="1">
    <citation type="journal article" date="2015" name="Genome Announc.">
        <title>Expanding the biotechnology potential of lactobacilli through comparative genomics of 213 strains and associated genera.</title>
        <authorList>
            <person name="Sun Z."/>
            <person name="Harris H.M."/>
            <person name="McCann A."/>
            <person name="Guo C."/>
            <person name="Argimon S."/>
            <person name="Zhang W."/>
            <person name="Yang X."/>
            <person name="Jeffery I.B."/>
            <person name="Cooney J.C."/>
            <person name="Kagawa T.F."/>
            <person name="Liu W."/>
            <person name="Song Y."/>
            <person name="Salvetti E."/>
            <person name="Wrobel A."/>
            <person name="Rasinkangas P."/>
            <person name="Parkhill J."/>
            <person name="Rea M.C."/>
            <person name="O'Sullivan O."/>
            <person name="Ritari J."/>
            <person name="Douillard F.P."/>
            <person name="Paul Ross R."/>
            <person name="Yang R."/>
            <person name="Briner A.E."/>
            <person name="Felis G.E."/>
            <person name="de Vos W.M."/>
            <person name="Barrangou R."/>
            <person name="Klaenhammer T.R."/>
            <person name="Caufield P.W."/>
            <person name="Cui Y."/>
            <person name="Zhang H."/>
            <person name="O'Toole P.W."/>
        </authorList>
    </citation>
    <scope>NUCLEOTIDE SEQUENCE [LARGE SCALE GENOMIC DNA]</scope>
    <source>
        <strain evidence="5 6">DSM 20452</strain>
    </source>
</reference>
<evidence type="ECO:0000259" key="4">
    <source>
        <dbReference type="Pfam" id="PF01420"/>
    </source>
</evidence>
<proteinExistence type="inferred from homology"/>
<dbReference type="PATRIC" id="fig|1423772.3.peg.1901"/>
<gene>
    <name evidence="5" type="ORF">FC48_GL001785</name>
</gene>
<comment type="similarity">
    <text evidence="1">Belongs to the type-I restriction system S methylase family.</text>
</comment>
<dbReference type="GO" id="GO:0003677">
    <property type="term" value="F:DNA binding"/>
    <property type="evidence" value="ECO:0007669"/>
    <property type="project" value="UniProtKB-KW"/>
</dbReference>
<dbReference type="InterPro" id="IPR000055">
    <property type="entry name" value="Restrct_endonuc_typeI_TRD"/>
</dbReference>
<feature type="domain" description="Type I restriction modification DNA specificity" evidence="4">
    <location>
        <begin position="6"/>
        <end position="166"/>
    </location>
</feature>
<feature type="domain" description="Type I restriction modification DNA specificity" evidence="4">
    <location>
        <begin position="183"/>
        <end position="341"/>
    </location>
</feature>
<keyword evidence="2" id="KW-0680">Restriction system</keyword>
<evidence type="ECO:0000256" key="3">
    <source>
        <dbReference type="ARBA" id="ARBA00023125"/>
    </source>
</evidence>
<dbReference type="EMBL" id="AYYN01000176">
    <property type="protein sequence ID" value="KRM70260.1"/>
    <property type="molecule type" value="Genomic_DNA"/>
</dbReference>
<protein>
    <recommendedName>
        <fullName evidence="4">Type I restriction modification DNA specificity domain-containing protein</fullName>
    </recommendedName>
</protein>
<keyword evidence="3" id="KW-0238">DNA-binding</keyword>
<organism evidence="5 6">
    <name type="scientific">Ligilactobacillus murinus DSM 20452 = NBRC 14221</name>
    <dbReference type="NCBI Taxonomy" id="1423772"/>
    <lineage>
        <taxon>Bacteria</taxon>
        <taxon>Bacillati</taxon>
        <taxon>Bacillota</taxon>
        <taxon>Bacilli</taxon>
        <taxon>Lactobacillales</taxon>
        <taxon>Lactobacillaceae</taxon>
        <taxon>Ligilactobacillus</taxon>
    </lineage>
</organism>
<comment type="caution">
    <text evidence="5">The sequence shown here is derived from an EMBL/GenBank/DDBJ whole genome shotgun (WGS) entry which is preliminary data.</text>
</comment>
<dbReference type="RefSeq" id="WP_056960462.1">
    <property type="nucleotide sequence ID" value="NZ_AYYN01000176.1"/>
</dbReference>
<dbReference type="InterPro" id="IPR044946">
    <property type="entry name" value="Restrct_endonuc_typeI_TRD_sf"/>
</dbReference>
<dbReference type="Gene3D" id="3.90.220.20">
    <property type="entry name" value="DNA methylase specificity domains"/>
    <property type="match status" value="2"/>
</dbReference>
<evidence type="ECO:0000313" key="6">
    <source>
        <dbReference type="Proteomes" id="UP000051612"/>
    </source>
</evidence>
<dbReference type="AlphaFoldDB" id="A0A0R2AX67"/>
<dbReference type="Pfam" id="PF01420">
    <property type="entry name" value="Methylase_S"/>
    <property type="match status" value="2"/>
</dbReference>